<keyword evidence="1" id="KW-0472">Membrane</keyword>
<dbReference type="Proteomes" id="UP001628179">
    <property type="component" value="Unassembled WGS sequence"/>
</dbReference>
<keyword evidence="3" id="KW-1185">Reference proteome</keyword>
<keyword evidence="1" id="KW-0812">Transmembrane</keyword>
<protein>
    <recommendedName>
        <fullName evidence="4">Protein kinase domain-containing protein</fullName>
    </recommendedName>
</protein>
<reference evidence="2 3" key="1">
    <citation type="submission" date="2024-09" db="EMBL/GenBank/DDBJ databases">
        <title>Itraconazole resistance in Madurella fahalii resulting from another homologue of gene encoding cytochrome P450 14-alpha sterol demethylase (CYP51).</title>
        <authorList>
            <person name="Yoshioka I."/>
            <person name="Fahal A.H."/>
            <person name="Kaneko S."/>
            <person name="Yaguchi T."/>
        </authorList>
    </citation>
    <scope>NUCLEOTIDE SEQUENCE [LARGE SCALE GENOMIC DNA]</scope>
    <source>
        <strain evidence="2 3">IFM 68171</strain>
    </source>
</reference>
<organism evidence="2 3">
    <name type="scientific">Madurella fahalii</name>
    <dbReference type="NCBI Taxonomy" id="1157608"/>
    <lineage>
        <taxon>Eukaryota</taxon>
        <taxon>Fungi</taxon>
        <taxon>Dikarya</taxon>
        <taxon>Ascomycota</taxon>
        <taxon>Pezizomycotina</taxon>
        <taxon>Sordariomycetes</taxon>
        <taxon>Sordariomycetidae</taxon>
        <taxon>Sordariales</taxon>
        <taxon>Sordariales incertae sedis</taxon>
        <taxon>Madurella</taxon>
    </lineage>
</organism>
<dbReference type="EMBL" id="BAAFSV010000001">
    <property type="protein sequence ID" value="GAB1311684.1"/>
    <property type="molecule type" value="Genomic_DNA"/>
</dbReference>
<name>A0ABQ0G1Y2_9PEZI</name>
<dbReference type="GeneID" id="98172639"/>
<evidence type="ECO:0008006" key="4">
    <source>
        <dbReference type="Google" id="ProtNLM"/>
    </source>
</evidence>
<dbReference type="SUPFAM" id="SSF56112">
    <property type="entry name" value="Protein kinase-like (PK-like)"/>
    <property type="match status" value="1"/>
</dbReference>
<keyword evidence="1" id="KW-1133">Transmembrane helix</keyword>
<feature type="transmembrane region" description="Helical" evidence="1">
    <location>
        <begin position="12"/>
        <end position="30"/>
    </location>
</feature>
<evidence type="ECO:0000256" key="1">
    <source>
        <dbReference type="SAM" id="Phobius"/>
    </source>
</evidence>
<sequence length="111" mass="12861">METPWNTATDIWSFGAVIISLIYGGDFNIFRPEKARYGDEDYGVEVVKSQFRYFGPFPPKIQDVVSDETLTSILYLMHLILPEKTTPFRMVTEKEVGKEDKECILKIMQMD</sequence>
<gene>
    <name evidence="2" type="ORF">MFIFM68171_01894</name>
</gene>
<dbReference type="Gene3D" id="1.10.510.10">
    <property type="entry name" value="Transferase(Phosphotransferase) domain 1"/>
    <property type="match status" value="1"/>
</dbReference>
<accession>A0ABQ0G1Y2</accession>
<proteinExistence type="predicted"/>
<dbReference type="RefSeq" id="XP_070913417.1">
    <property type="nucleotide sequence ID" value="XM_071057316.1"/>
</dbReference>
<dbReference type="InterPro" id="IPR011009">
    <property type="entry name" value="Kinase-like_dom_sf"/>
</dbReference>
<evidence type="ECO:0000313" key="2">
    <source>
        <dbReference type="EMBL" id="GAB1311684.1"/>
    </source>
</evidence>
<comment type="caution">
    <text evidence="2">The sequence shown here is derived from an EMBL/GenBank/DDBJ whole genome shotgun (WGS) entry which is preliminary data.</text>
</comment>
<evidence type="ECO:0000313" key="3">
    <source>
        <dbReference type="Proteomes" id="UP001628179"/>
    </source>
</evidence>